<dbReference type="KEGG" id="nta:107771636"/>
<dbReference type="CDD" id="cd09272">
    <property type="entry name" value="RNase_HI_RT_Ty1"/>
    <property type="match status" value="1"/>
</dbReference>
<feature type="domain" description="Reverse transcriptase Ty1/copia-type" evidence="1">
    <location>
        <begin position="3"/>
        <end position="143"/>
    </location>
</feature>
<sequence length="370" mass="42013">MDVPQGLQVDIPGILCKLKKSLYGLKQTSKQWYDKLTESLCSKGFVHSTNDYSLFYKKNGSLTVFVAVYVDDVILTGTDLEEINGLNSFLHDKFKIKYLGKLHYFLGLEVLYKNDGVLISQRKFATDLLKEYDCLGYTTVFFPLDCTVKLKATEGSMLTDPTYYRKLVGKLNFLTNIRLDITYSVQHLSQFMQSPREPHLKATLHILSLDCTLKAYCDSDWAACPDSRRCVSCYVVLLGESAIIWKSKKQDIVSLSSAEAEYRSIRKVVGELIWIKRLLEELTATCQKPIPIFCDSQVVVHMARNPVFHERTKHIEVDCHFVRDKIQDGLITLHHISTNDQLADILTKALTCIKHTSILGKLAVNSSPPT</sequence>
<dbReference type="OMA" id="VACEITW"/>
<accession>A0A1S3Y2W4</accession>
<dbReference type="PANTHER" id="PTHR11439">
    <property type="entry name" value="GAG-POL-RELATED RETROTRANSPOSON"/>
    <property type="match status" value="1"/>
</dbReference>
<protein>
    <submittedName>
        <fullName evidence="2">Uncharacterized mitochondrial protein AtMg00810-like</fullName>
    </submittedName>
</protein>
<proteinExistence type="predicted"/>
<dbReference type="Pfam" id="PF07727">
    <property type="entry name" value="RVT_2"/>
    <property type="match status" value="1"/>
</dbReference>
<dbReference type="OrthoDB" id="414945at2759"/>
<gene>
    <name evidence="2" type="primary">LOC107771636</name>
</gene>
<evidence type="ECO:0000313" key="2">
    <source>
        <dbReference type="RefSeq" id="XP_016446548.1"/>
    </source>
</evidence>
<dbReference type="RefSeq" id="XP_016446548.1">
    <property type="nucleotide sequence ID" value="XM_016591062.1"/>
</dbReference>
<evidence type="ECO:0000259" key="1">
    <source>
        <dbReference type="Pfam" id="PF07727"/>
    </source>
</evidence>
<dbReference type="InterPro" id="IPR043502">
    <property type="entry name" value="DNA/RNA_pol_sf"/>
</dbReference>
<dbReference type="SUPFAM" id="SSF56672">
    <property type="entry name" value="DNA/RNA polymerases"/>
    <property type="match status" value="1"/>
</dbReference>
<organism evidence="2">
    <name type="scientific">Nicotiana tabacum</name>
    <name type="common">Common tobacco</name>
    <dbReference type="NCBI Taxonomy" id="4097"/>
    <lineage>
        <taxon>Eukaryota</taxon>
        <taxon>Viridiplantae</taxon>
        <taxon>Streptophyta</taxon>
        <taxon>Embryophyta</taxon>
        <taxon>Tracheophyta</taxon>
        <taxon>Spermatophyta</taxon>
        <taxon>Magnoliopsida</taxon>
        <taxon>eudicotyledons</taxon>
        <taxon>Gunneridae</taxon>
        <taxon>Pentapetalae</taxon>
        <taxon>asterids</taxon>
        <taxon>lamiids</taxon>
        <taxon>Solanales</taxon>
        <taxon>Solanaceae</taxon>
        <taxon>Nicotianoideae</taxon>
        <taxon>Nicotianeae</taxon>
        <taxon>Nicotiana</taxon>
    </lineage>
</organism>
<dbReference type="STRING" id="4097.A0A1S3Y2W4"/>
<dbReference type="PaxDb" id="4097-A0A1S3Y2W4"/>
<name>A0A1S3Y2W4_TOBAC</name>
<dbReference type="PANTHER" id="PTHR11439:SF449">
    <property type="entry name" value="REVERSE TRANSCRIPTASE TY1_COPIA-TYPE DOMAIN-CONTAINING PROTEIN"/>
    <property type="match status" value="1"/>
</dbReference>
<dbReference type="AlphaFoldDB" id="A0A1S3Y2W4"/>
<reference evidence="2" key="1">
    <citation type="submission" date="2025-08" db="UniProtKB">
        <authorList>
            <consortium name="RefSeq"/>
        </authorList>
    </citation>
    <scope>IDENTIFICATION</scope>
</reference>
<dbReference type="InterPro" id="IPR013103">
    <property type="entry name" value="RVT_2"/>
</dbReference>